<evidence type="ECO:0000256" key="3">
    <source>
        <dbReference type="ARBA" id="ARBA00023143"/>
    </source>
</evidence>
<evidence type="ECO:0000256" key="1">
    <source>
        <dbReference type="ARBA" id="ARBA00004365"/>
    </source>
</evidence>
<dbReference type="OrthoDB" id="9796789at2"/>
<gene>
    <name evidence="5" type="ORF">Q760_08095</name>
</gene>
<reference evidence="5 6" key="1">
    <citation type="submission" date="2013-10" db="EMBL/GenBank/DDBJ databases">
        <authorList>
            <person name="Wang G."/>
            <person name="Zhuang W."/>
        </authorList>
    </citation>
    <scope>NUCLEOTIDE SEQUENCE [LARGE SCALE GENOMIC DNA]</scope>
    <source>
        <strain evidence="5 6">DSM 20118</strain>
    </source>
</reference>
<dbReference type="InterPro" id="IPR042187">
    <property type="entry name" value="Flagellin_C_sub2"/>
</dbReference>
<evidence type="ECO:0000256" key="2">
    <source>
        <dbReference type="ARBA" id="ARBA00005709"/>
    </source>
</evidence>
<dbReference type="InterPro" id="IPR001492">
    <property type="entry name" value="Flagellin"/>
</dbReference>
<dbReference type="EMBL" id="AXNT01000193">
    <property type="protein sequence ID" value="KGM00552.1"/>
    <property type="molecule type" value="Genomic_DNA"/>
</dbReference>
<sequence length="109" mass="11088">MTAPTSAGERFTVVTSGTLLTLEAIDRAIETVSTVRAGLGAAQNRLEPAADAAAAAAEQLAAARSRIQDADVALEMSRVVRSQVLSQAGTAVLAQARSGAQDVLALLRG</sequence>
<dbReference type="STRING" id="1408250.Q760_08095"/>
<dbReference type="GO" id="GO:0005198">
    <property type="term" value="F:structural molecule activity"/>
    <property type="evidence" value="ECO:0007669"/>
    <property type="project" value="InterPro"/>
</dbReference>
<dbReference type="GO" id="GO:0009288">
    <property type="term" value="C:bacterial-type flagellum"/>
    <property type="evidence" value="ECO:0007669"/>
    <property type="project" value="UniProtKB-SubCell"/>
</dbReference>
<dbReference type="Gene3D" id="1.20.1330.10">
    <property type="entry name" value="f41 fragment of flagellin, N-terminal domain"/>
    <property type="match status" value="1"/>
</dbReference>
<dbReference type="InterPro" id="IPR046358">
    <property type="entry name" value="Flagellin_C"/>
</dbReference>
<dbReference type="Proteomes" id="UP000029833">
    <property type="component" value="Unassembled WGS sequence"/>
</dbReference>
<name>A0A0A0B303_9CELL</name>
<evidence type="ECO:0000313" key="6">
    <source>
        <dbReference type="Proteomes" id="UP000029833"/>
    </source>
</evidence>
<keyword evidence="6" id="KW-1185">Reference proteome</keyword>
<organism evidence="5 6">
    <name type="scientific">Cellulomonas cellasea DSM 20118</name>
    <dbReference type="NCBI Taxonomy" id="1408250"/>
    <lineage>
        <taxon>Bacteria</taxon>
        <taxon>Bacillati</taxon>
        <taxon>Actinomycetota</taxon>
        <taxon>Actinomycetes</taxon>
        <taxon>Micrococcales</taxon>
        <taxon>Cellulomonadaceae</taxon>
        <taxon>Cellulomonas</taxon>
    </lineage>
</organism>
<keyword evidence="3" id="KW-0975">Bacterial flagellum</keyword>
<accession>A0A0A0B303</accession>
<proteinExistence type="inferred from homology"/>
<feature type="domain" description="Flagellin C-terminal" evidence="4">
    <location>
        <begin position="22"/>
        <end position="107"/>
    </location>
</feature>
<comment type="caution">
    <text evidence="5">The sequence shown here is derived from an EMBL/GenBank/DDBJ whole genome shotgun (WGS) entry which is preliminary data.</text>
</comment>
<dbReference type="AlphaFoldDB" id="A0A0A0B303"/>
<dbReference type="PANTHER" id="PTHR42792:SF2">
    <property type="entry name" value="FLAGELLIN"/>
    <property type="match status" value="1"/>
</dbReference>
<evidence type="ECO:0000259" key="4">
    <source>
        <dbReference type="Pfam" id="PF00700"/>
    </source>
</evidence>
<dbReference type="SUPFAM" id="SSF64518">
    <property type="entry name" value="Phase 1 flagellin"/>
    <property type="match status" value="1"/>
</dbReference>
<dbReference type="RefSeq" id="WP_052104496.1">
    <property type="nucleotide sequence ID" value="NZ_AXNT01000193.1"/>
</dbReference>
<comment type="similarity">
    <text evidence="2">Belongs to the bacterial flagellin family.</text>
</comment>
<evidence type="ECO:0000313" key="5">
    <source>
        <dbReference type="EMBL" id="KGM00552.1"/>
    </source>
</evidence>
<dbReference type="PANTHER" id="PTHR42792">
    <property type="entry name" value="FLAGELLIN"/>
    <property type="match status" value="1"/>
</dbReference>
<dbReference type="Pfam" id="PF00700">
    <property type="entry name" value="Flagellin_C"/>
    <property type="match status" value="1"/>
</dbReference>
<comment type="subcellular location">
    <subcellularLocation>
        <location evidence="1">Bacterial flagellum</location>
    </subcellularLocation>
</comment>
<protein>
    <recommendedName>
        <fullName evidence="4">Flagellin C-terminal domain-containing protein</fullName>
    </recommendedName>
</protein>
<dbReference type="Gene3D" id="6.10.10.10">
    <property type="entry name" value="Flagellar export chaperone, C-terminal domain"/>
    <property type="match status" value="1"/>
</dbReference>